<keyword evidence="3" id="KW-1185">Reference proteome</keyword>
<dbReference type="RefSeq" id="WP_133323398.1">
    <property type="nucleotide sequence ID" value="NZ_SMTF01000016.1"/>
</dbReference>
<sequence>MNTRLLAASAIVASTLLAGCASTSSPGYSSGYGTAPQSARCYDCGTVVAIEQAGNTNPNVAGPLIGGIVGAVAGRELARSNTDSEGRRNTATAAGAIGGAVAGNAIQNRVEGAGYNVHVRMEDGRTTVVNQSSLNGIRQGSYVRIQNGQARLY</sequence>
<reference evidence="2 3" key="1">
    <citation type="submission" date="2019-03" db="EMBL/GenBank/DDBJ databases">
        <title>Luteimonas zhaokaii sp.nov., isolated from the rectal contents of Plateau pika in Yushu, Qinghai Province, China.</title>
        <authorList>
            <person name="Zhang G."/>
        </authorList>
    </citation>
    <scope>NUCLEOTIDE SEQUENCE [LARGE SCALE GENOMIC DNA]</scope>
    <source>
        <strain evidence="2 3">B9</strain>
    </source>
</reference>
<dbReference type="EMBL" id="SMTF01000016">
    <property type="protein sequence ID" value="TDK21543.1"/>
    <property type="molecule type" value="Genomic_DNA"/>
</dbReference>
<comment type="caution">
    <text evidence="2">The sequence shown here is derived from an EMBL/GenBank/DDBJ whole genome shotgun (WGS) entry which is preliminary data.</text>
</comment>
<dbReference type="OrthoDB" id="5966509at2"/>
<gene>
    <name evidence="2" type="ORF">E2F46_15020</name>
</gene>
<organism evidence="2 3">
    <name type="scientific">Luteimonas aestuarii</name>
    <dbReference type="NCBI Taxonomy" id="453837"/>
    <lineage>
        <taxon>Bacteria</taxon>
        <taxon>Pseudomonadati</taxon>
        <taxon>Pseudomonadota</taxon>
        <taxon>Gammaproteobacteria</taxon>
        <taxon>Lysobacterales</taxon>
        <taxon>Lysobacteraceae</taxon>
        <taxon>Luteimonas</taxon>
    </lineage>
</organism>
<dbReference type="AlphaFoldDB" id="A0A4R5TL52"/>
<feature type="chain" id="PRO_5020661909" evidence="1">
    <location>
        <begin position="19"/>
        <end position="153"/>
    </location>
</feature>
<dbReference type="PROSITE" id="PS51257">
    <property type="entry name" value="PROKAR_LIPOPROTEIN"/>
    <property type="match status" value="1"/>
</dbReference>
<evidence type="ECO:0000256" key="1">
    <source>
        <dbReference type="SAM" id="SignalP"/>
    </source>
</evidence>
<evidence type="ECO:0000313" key="2">
    <source>
        <dbReference type="EMBL" id="TDK21543.1"/>
    </source>
</evidence>
<name>A0A4R5TL52_9GAMM</name>
<proteinExistence type="predicted"/>
<dbReference type="Proteomes" id="UP000294796">
    <property type="component" value="Unassembled WGS sequence"/>
</dbReference>
<protein>
    <submittedName>
        <fullName evidence="2">Glycine zipper 2TM domain-containing protein</fullName>
    </submittedName>
</protein>
<feature type="signal peptide" evidence="1">
    <location>
        <begin position="1"/>
        <end position="18"/>
    </location>
</feature>
<keyword evidence="1" id="KW-0732">Signal</keyword>
<evidence type="ECO:0000313" key="3">
    <source>
        <dbReference type="Proteomes" id="UP000294796"/>
    </source>
</evidence>
<accession>A0A4R5TL52</accession>